<gene>
    <name evidence="3" type="ORF">HOC_17154</name>
</gene>
<dbReference type="Pfam" id="PF01979">
    <property type="entry name" value="Amidohydro_1"/>
    <property type="match status" value="1"/>
</dbReference>
<evidence type="ECO:0000313" key="3">
    <source>
        <dbReference type="EMBL" id="KDA01081.1"/>
    </source>
</evidence>
<dbReference type="PATRIC" id="fig|1280953.3.peg.3437"/>
<dbReference type="InterPro" id="IPR011059">
    <property type="entry name" value="Metal-dep_hydrolase_composite"/>
</dbReference>
<sequence>MINRLTLMALGGAFFLGGCAHEAEVAPATIVEAEAPEAPEPVTEAYTVRLFGADIGEMTAVTTGPGIKVDYEYRNNGRGPTMAETILLGEDGLPVSWTVDGNTTFGNKVTETFALDDGTARWVDTTGPGMADADEAKIYIAQNASPYALAVYAHALMADDDQTLAAYPAGALHLEALEDVTVEGGPEPIGTTAYALTGESLDPTYFLMDADDAFFAVISPRFLVIRKGYEGAEAQLTNLATRLASERYETIQTRTAHNYGTPVRIADVRIFDPVKKALTGPVSVLVEGTTIKAIEAANVSHPDETVIDGNGGTLIPGLTDMHGHVGQDDALLNIAAGVTLIRDMGNDNAKLAELIGKIDDGTLAGPRIVKNGFIEGKSPFNSNNGMLVSSKEEAVAAVDWYADQGDYFQIKIYNSINPDWVPAMVAEARKRGLGVTGHVPAFTNANTMIEAGYDEMTHINQVMLGWVLEPTEDTRTLLRLTALQRLPKVNLDSPQVQHTLDLMVENNVAIDPTYEIHEALLLSRNGELQAGVVDYIDHMPVGEQRDARAAWSNIETPEDDAAYAGAFDQITGTLKRMKDRGIFILMGTDMGGAFTLHRELELYQNVGFTPAEILARATQEAADYVKLGDEVGSITPGKKADFFLVPGNPVEDLKAIKTIKLVSKDGTIYFPTEIYPYFGIEPFTEIPDVMAPASAN</sequence>
<keyword evidence="1" id="KW-0732">Signal</keyword>
<proteinExistence type="predicted"/>
<dbReference type="GO" id="GO:0016810">
    <property type="term" value="F:hydrolase activity, acting on carbon-nitrogen (but not peptide) bonds"/>
    <property type="evidence" value="ECO:0007669"/>
    <property type="project" value="InterPro"/>
</dbReference>
<dbReference type="STRING" id="1280953.HOC_17154"/>
<evidence type="ECO:0000313" key="4">
    <source>
        <dbReference type="Proteomes" id="UP000024942"/>
    </source>
</evidence>
<keyword evidence="4" id="KW-1185">Reference proteome</keyword>
<name>A0A059G2P6_9PROT</name>
<dbReference type="eggNOG" id="COG1228">
    <property type="taxonomic scope" value="Bacteria"/>
</dbReference>
<dbReference type="Proteomes" id="UP000024942">
    <property type="component" value="Unassembled WGS sequence"/>
</dbReference>
<dbReference type="Gene3D" id="2.30.40.10">
    <property type="entry name" value="Urease, subunit C, domain 1"/>
    <property type="match status" value="1"/>
</dbReference>
<organism evidence="3 4">
    <name type="scientific">Hyphomonas oceanitis SCH89</name>
    <dbReference type="NCBI Taxonomy" id="1280953"/>
    <lineage>
        <taxon>Bacteria</taxon>
        <taxon>Pseudomonadati</taxon>
        <taxon>Pseudomonadota</taxon>
        <taxon>Alphaproteobacteria</taxon>
        <taxon>Hyphomonadales</taxon>
        <taxon>Hyphomonadaceae</taxon>
        <taxon>Hyphomonas</taxon>
    </lineage>
</organism>
<dbReference type="AlphaFoldDB" id="A0A059G2P6"/>
<protein>
    <submittedName>
        <fullName evidence="3">Amidohydrolase family protein</fullName>
    </submittedName>
</protein>
<feature type="signal peptide" evidence="1">
    <location>
        <begin position="1"/>
        <end position="22"/>
    </location>
</feature>
<comment type="caution">
    <text evidence="3">The sequence shown here is derived from an EMBL/GenBank/DDBJ whole genome shotgun (WGS) entry which is preliminary data.</text>
</comment>
<dbReference type="PANTHER" id="PTHR43135">
    <property type="entry name" value="ALPHA-D-RIBOSE 1-METHYLPHOSPHONATE 5-TRIPHOSPHATE DIPHOSPHATASE"/>
    <property type="match status" value="1"/>
</dbReference>
<evidence type="ECO:0000256" key="1">
    <source>
        <dbReference type="SAM" id="SignalP"/>
    </source>
</evidence>
<dbReference type="SUPFAM" id="SSF51556">
    <property type="entry name" value="Metallo-dependent hydrolases"/>
    <property type="match status" value="1"/>
</dbReference>
<reference evidence="3 4" key="1">
    <citation type="journal article" date="2014" name="Antonie Van Leeuwenhoek">
        <title>Hyphomonas beringensis sp. nov. and Hyphomonas chukchiensis sp. nov., isolated from surface seawater of the Bering Sea and Chukchi Sea.</title>
        <authorList>
            <person name="Li C."/>
            <person name="Lai Q."/>
            <person name="Li G."/>
            <person name="Dong C."/>
            <person name="Wang J."/>
            <person name="Liao Y."/>
            <person name="Shao Z."/>
        </authorList>
    </citation>
    <scope>NUCLEOTIDE SEQUENCE [LARGE SCALE GENOMIC DNA]</scope>
    <source>
        <strain evidence="3 4">SCH89</strain>
    </source>
</reference>
<dbReference type="InterPro" id="IPR051781">
    <property type="entry name" value="Metallo-dep_Hydrolase"/>
</dbReference>
<dbReference type="RefSeq" id="WP_035540828.1">
    <property type="nucleotide sequence ID" value="NZ_ARYL01000036.1"/>
</dbReference>
<dbReference type="EMBL" id="ARYL01000036">
    <property type="protein sequence ID" value="KDA01081.1"/>
    <property type="molecule type" value="Genomic_DNA"/>
</dbReference>
<keyword evidence="3" id="KW-0378">Hydrolase</keyword>
<dbReference type="Gene3D" id="1.20.58.520">
    <property type="entry name" value="Amidohydrolase"/>
    <property type="match status" value="1"/>
</dbReference>
<feature type="domain" description="Amidohydrolase-related" evidence="2">
    <location>
        <begin position="331"/>
        <end position="667"/>
    </location>
</feature>
<dbReference type="OrthoDB" id="9765769at2"/>
<dbReference type="PANTHER" id="PTHR43135:SF3">
    <property type="entry name" value="ALPHA-D-RIBOSE 1-METHYLPHOSPHONATE 5-TRIPHOSPHATE DIPHOSPHATASE"/>
    <property type="match status" value="1"/>
</dbReference>
<dbReference type="PROSITE" id="PS51257">
    <property type="entry name" value="PROKAR_LIPOPROTEIN"/>
    <property type="match status" value="1"/>
</dbReference>
<evidence type="ECO:0000259" key="2">
    <source>
        <dbReference type="Pfam" id="PF01979"/>
    </source>
</evidence>
<dbReference type="Gene3D" id="3.40.50.10910">
    <property type="entry name" value="Amidohydrolase"/>
    <property type="match status" value="1"/>
</dbReference>
<dbReference type="InterPro" id="IPR006680">
    <property type="entry name" value="Amidohydro-rel"/>
</dbReference>
<feature type="chain" id="PRO_5001573565" evidence="1">
    <location>
        <begin position="23"/>
        <end position="696"/>
    </location>
</feature>
<dbReference type="InterPro" id="IPR032466">
    <property type="entry name" value="Metal_Hydrolase"/>
</dbReference>
<accession>A0A059G2P6</accession>
<dbReference type="Gene3D" id="3.30.110.90">
    <property type="entry name" value="Amidohydrolase"/>
    <property type="match status" value="1"/>
</dbReference>
<dbReference type="SUPFAM" id="SSF51338">
    <property type="entry name" value="Composite domain of metallo-dependent hydrolases"/>
    <property type="match status" value="1"/>
</dbReference>